<keyword evidence="4" id="KW-1185">Reference proteome</keyword>
<dbReference type="Pfam" id="PF06439">
    <property type="entry name" value="3keto-disac_hyd"/>
    <property type="match status" value="1"/>
</dbReference>
<sequence length="294" mass="33029">MRKWTAFALSVVLAATTTSFHAAPGWEPLLDKKLSKWRTYESYRHQLGYRGKQPLDAQGQLLAPIGYDKNEANVFSVVMQKGEPVLRISGEIYGCIFTKQDYANYALKLKVKWGNKKWVPRLDEPRDSGILYNSQGEPGVDYWHSWMLSQEFQVSEYQKGNAMGDFWCIANSTGDIRAAYDATKDTLKFNPTAAPVVMGKEGRNFCQASANYESPKGEWTELELINVNGQSVHLVNGHVVLALDKSGFTAANGQRQPLTHGKIQLQSEAAEVFYKDILIKPLAAMPAEYAKYFN</sequence>
<feature type="chain" id="PRO_5011642141" description="3-keto-alpha-glucoside-1,2-lyase/3-keto-2-hydroxy-glucal hydratase domain-containing protein" evidence="1">
    <location>
        <begin position="23"/>
        <end position="294"/>
    </location>
</feature>
<name>A0A1I6A7A3_HYMAR</name>
<dbReference type="Gene3D" id="2.60.120.560">
    <property type="entry name" value="Exo-inulinase, domain 1"/>
    <property type="match status" value="1"/>
</dbReference>
<feature type="domain" description="3-keto-alpha-glucoside-1,2-lyase/3-keto-2-hydroxy-glucal hydratase" evidence="2">
    <location>
        <begin position="25"/>
        <end position="280"/>
    </location>
</feature>
<dbReference type="RefSeq" id="WP_092676230.1">
    <property type="nucleotide sequence ID" value="NZ_FOXS01000005.1"/>
</dbReference>
<dbReference type="STRING" id="1227077.SAMN04515668_3380"/>
<reference evidence="4" key="1">
    <citation type="submission" date="2016-10" db="EMBL/GenBank/DDBJ databases">
        <authorList>
            <person name="Varghese N."/>
            <person name="Submissions S."/>
        </authorList>
    </citation>
    <scope>NUCLEOTIDE SEQUENCE [LARGE SCALE GENOMIC DNA]</scope>
    <source>
        <strain evidence="4">OR362-8,ATCC BAA-1266,JCM 13504</strain>
    </source>
</reference>
<organism evidence="3 4">
    <name type="scientific">Hymenobacter arizonensis</name>
    <name type="common">Siccationidurans arizonensis</name>
    <dbReference type="NCBI Taxonomy" id="1227077"/>
    <lineage>
        <taxon>Bacteria</taxon>
        <taxon>Pseudomonadati</taxon>
        <taxon>Bacteroidota</taxon>
        <taxon>Cytophagia</taxon>
        <taxon>Cytophagales</taxon>
        <taxon>Hymenobacteraceae</taxon>
        <taxon>Hymenobacter</taxon>
    </lineage>
</organism>
<dbReference type="GO" id="GO:0016787">
    <property type="term" value="F:hydrolase activity"/>
    <property type="evidence" value="ECO:0007669"/>
    <property type="project" value="InterPro"/>
</dbReference>
<evidence type="ECO:0000256" key="1">
    <source>
        <dbReference type="SAM" id="SignalP"/>
    </source>
</evidence>
<keyword evidence="1" id="KW-0732">Signal</keyword>
<evidence type="ECO:0000313" key="3">
    <source>
        <dbReference type="EMBL" id="SFQ64624.1"/>
    </source>
</evidence>
<evidence type="ECO:0000313" key="4">
    <source>
        <dbReference type="Proteomes" id="UP000199029"/>
    </source>
</evidence>
<gene>
    <name evidence="3" type="ORF">SAMN04515668_3380</name>
</gene>
<proteinExistence type="predicted"/>
<dbReference type="InterPro" id="IPR010496">
    <property type="entry name" value="AL/BT2_dom"/>
</dbReference>
<dbReference type="Proteomes" id="UP000199029">
    <property type="component" value="Unassembled WGS sequence"/>
</dbReference>
<dbReference type="EMBL" id="FOXS01000005">
    <property type="protein sequence ID" value="SFQ64624.1"/>
    <property type="molecule type" value="Genomic_DNA"/>
</dbReference>
<evidence type="ECO:0000259" key="2">
    <source>
        <dbReference type="Pfam" id="PF06439"/>
    </source>
</evidence>
<dbReference type="OrthoDB" id="259356at2"/>
<feature type="signal peptide" evidence="1">
    <location>
        <begin position="1"/>
        <end position="22"/>
    </location>
</feature>
<dbReference type="AlphaFoldDB" id="A0A1I6A7A3"/>
<accession>A0A1I6A7A3</accession>
<protein>
    <recommendedName>
        <fullName evidence="2">3-keto-alpha-glucoside-1,2-lyase/3-keto-2-hydroxy-glucal hydratase domain-containing protein</fullName>
    </recommendedName>
</protein>